<evidence type="ECO:0000256" key="8">
    <source>
        <dbReference type="SAM" id="Phobius"/>
    </source>
</evidence>
<dbReference type="EMBL" id="JFKB01000004">
    <property type="protein sequence ID" value="OSQ48775.1"/>
    <property type="molecule type" value="Genomic_DNA"/>
</dbReference>
<name>A0A1Y2LD79_9PROT</name>
<dbReference type="GO" id="GO:0042953">
    <property type="term" value="P:lipoprotein transport"/>
    <property type="evidence" value="ECO:0007669"/>
    <property type="project" value="InterPro"/>
</dbReference>
<dbReference type="GO" id="GO:0098797">
    <property type="term" value="C:plasma membrane protein complex"/>
    <property type="evidence" value="ECO:0007669"/>
    <property type="project" value="TreeGrafter"/>
</dbReference>
<keyword evidence="6 8" id="KW-1133">Transmembrane helix</keyword>
<dbReference type="NCBIfam" id="TIGR02212">
    <property type="entry name" value="lolCE"/>
    <property type="match status" value="1"/>
</dbReference>
<evidence type="ECO:0000259" key="9">
    <source>
        <dbReference type="Pfam" id="PF02687"/>
    </source>
</evidence>
<evidence type="ECO:0000313" key="12">
    <source>
        <dbReference type="Proteomes" id="UP000193396"/>
    </source>
</evidence>
<accession>A0A1Y2LD79</accession>
<keyword evidence="4" id="KW-1003">Cell membrane</keyword>
<dbReference type="PANTHER" id="PTHR30489">
    <property type="entry name" value="LIPOPROTEIN-RELEASING SYSTEM TRANSMEMBRANE PROTEIN LOLE"/>
    <property type="match status" value="1"/>
</dbReference>
<evidence type="ECO:0000256" key="7">
    <source>
        <dbReference type="ARBA" id="ARBA00023136"/>
    </source>
</evidence>
<feature type="transmembrane region" description="Helical" evidence="8">
    <location>
        <begin position="21"/>
        <end position="48"/>
    </location>
</feature>
<dbReference type="STRING" id="1293890.TALK_07510"/>
<evidence type="ECO:0000256" key="6">
    <source>
        <dbReference type="ARBA" id="ARBA00022989"/>
    </source>
</evidence>
<dbReference type="Pfam" id="PF02687">
    <property type="entry name" value="FtsX"/>
    <property type="match status" value="1"/>
</dbReference>
<comment type="caution">
    <text evidence="11">The sequence shown here is derived from an EMBL/GenBank/DDBJ whole genome shotgun (WGS) entry which is preliminary data.</text>
</comment>
<evidence type="ECO:0000256" key="3">
    <source>
        <dbReference type="ARBA" id="ARBA00022448"/>
    </source>
</evidence>
<dbReference type="InterPro" id="IPR011925">
    <property type="entry name" value="LolCE_TM"/>
</dbReference>
<evidence type="ECO:0000256" key="4">
    <source>
        <dbReference type="ARBA" id="ARBA00022475"/>
    </source>
</evidence>
<proteinExistence type="inferred from homology"/>
<dbReference type="InterPro" id="IPR025857">
    <property type="entry name" value="MacB_PCD"/>
</dbReference>
<gene>
    <name evidence="11" type="ORF">TALK_07510</name>
</gene>
<keyword evidence="12" id="KW-1185">Reference proteome</keyword>
<organism evidence="11 12">
    <name type="scientific">Thalassospira alkalitolerans</name>
    <dbReference type="NCBI Taxonomy" id="1293890"/>
    <lineage>
        <taxon>Bacteria</taxon>
        <taxon>Pseudomonadati</taxon>
        <taxon>Pseudomonadota</taxon>
        <taxon>Alphaproteobacteria</taxon>
        <taxon>Rhodospirillales</taxon>
        <taxon>Thalassospiraceae</taxon>
        <taxon>Thalassospira</taxon>
    </lineage>
</organism>
<reference evidence="11 12" key="1">
    <citation type="submission" date="2014-03" db="EMBL/GenBank/DDBJ databases">
        <title>The draft genome sequence of Thalassospira alkalitolerans JCM 18968.</title>
        <authorList>
            <person name="Lai Q."/>
            <person name="Shao Z."/>
        </authorList>
    </citation>
    <scope>NUCLEOTIDE SEQUENCE [LARGE SCALE GENOMIC DNA]</scope>
    <source>
        <strain evidence="11 12">JCM 18968</strain>
    </source>
</reference>
<evidence type="ECO:0000256" key="2">
    <source>
        <dbReference type="ARBA" id="ARBA00005236"/>
    </source>
</evidence>
<evidence type="ECO:0000256" key="1">
    <source>
        <dbReference type="ARBA" id="ARBA00004651"/>
    </source>
</evidence>
<feature type="transmembrane region" description="Helical" evidence="8">
    <location>
        <begin position="317"/>
        <end position="343"/>
    </location>
</feature>
<sequence>MFSPFERLVAFRYLRPRRQEGFVSVIAIFSLLGIMLGVATLIIVMSVMNGFRAELLGRILGLNGHISVYAQNPDGLPDYDAIEKKIAETGNVLIVTPVVEGQVMASKNGRASGAIVRGVRPEDIAKRDTIASNIVFGSLDDFKGDDSIIMGARLAMKLGVGVGDDVNLISPKGNVTAFGSVPRVRAYKVVGLFDIGMYEYDSGFIFMPLGAAQTYFRMPEKISHFEVMLNDPSYLSSSMNDLLSNLSGERLRLVNWQQSNSGFFNALQVERNVMFLILTLIILVAAFNIISGMVMLVKDKGRDIAILRTMGATRSSIMRIFFLAGASIGILGTLSGLLLGVLFCLNIENIRQFIQTLTGTDLFNAEIYFLSQLPADMDVGEVVLVCVMSLTLSFLATIYPAWRASRLDPVEALRYE</sequence>
<dbReference type="GO" id="GO:0044874">
    <property type="term" value="P:lipoprotein localization to outer membrane"/>
    <property type="evidence" value="ECO:0007669"/>
    <property type="project" value="TreeGrafter"/>
</dbReference>
<dbReference type="InterPro" id="IPR003838">
    <property type="entry name" value="ABC3_permease_C"/>
</dbReference>
<feature type="transmembrane region" description="Helical" evidence="8">
    <location>
        <begin position="382"/>
        <end position="402"/>
    </location>
</feature>
<evidence type="ECO:0000313" key="11">
    <source>
        <dbReference type="EMBL" id="OSQ48775.1"/>
    </source>
</evidence>
<dbReference type="OrthoDB" id="9808461at2"/>
<keyword evidence="7 8" id="KW-0472">Membrane</keyword>
<feature type="domain" description="ABC3 transporter permease C-terminal" evidence="9">
    <location>
        <begin position="276"/>
        <end position="409"/>
    </location>
</feature>
<comment type="similarity">
    <text evidence="2">Belongs to the ABC-4 integral membrane protein family. LolC/E subfamily.</text>
</comment>
<evidence type="ECO:0000256" key="5">
    <source>
        <dbReference type="ARBA" id="ARBA00022692"/>
    </source>
</evidence>
<dbReference type="AlphaFoldDB" id="A0A1Y2LD79"/>
<dbReference type="InterPro" id="IPR051447">
    <property type="entry name" value="Lipoprotein-release_system"/>
</dbReference>
<dbReference type="Pfam" id="PF12704">
    <property type="entry name" value="MacB_PCD"/>
    <property type="match status" value="1"/>
</dbReference>
<dbReference type="Proteomes" id="UP000193396">
    <property type="component" value="Unassembled WGS sequence"/>
</dbReference>
<feature type="domain" description="MacB-like periplasmic core" evidence="10">
    <location>
        <begin position="29"/>
        <end position="233"/>
    </location>
</feature>
<dbReference type="RefSeq" id="WP_085617471.1">
    <property type="nucleotide sequence ID" value="NZ_CAXBPE010000001.1"/>
</dbReference>
<keyword evidence="3" id="KW-0813">Transport</keyword>
<dbReference type="PANTHER" id="PTHR30489:SF0">
    <property type="entry name" value="LIPOPROTEIN-RELEASING SYSTEM TRANSMEMBRANE PROTEIN LOLE"/>
    <property type="match status" value="1"/>
</dbReference>
<feature type="transmembrane region" description="Helical" evidence="8">
    <location>
        <begin position="273"/>
        <end position="297"/>
    </location>
</feature>
<protein>
    <submittedName>
        <fullName evidence="11">Multidrug ABC transporter substrate-binding protein</fullName>
    </submittedName>
</protein>
<keyword evidence="5 8" id="KW-0812">Transmembrane</keyword>
<evidence type="ECO:0000259" key="10">
    <source>
        <dbReference type="Pfam" id="PF12704"/>
    </source>
</evidence>
<comment type="subcellular location">
    <subcellularLocation>
        <location evidence="1">Cell membrane</location>
        <topology evidence="1">Multi-pass membrane protein</topology>
    </subcellularLocation>
</comment>